<keyword evidence="3" id="KW-1185">Reference proteome</keyword>
<name>A0A5N6U268_ASPAV</name>
<sequence>MHHHHKINAITLFFALHSSRVDTQSPNQKGDYCCSGKLVEQTRCIICSFCLMGVLKGIMMDHSEKWVWRR</sequence>
<organism evidence="2 3">
    <name type="scientific">Aspergillus avenaceus</name>
    <dbReference type="NCBI Taxonomy" id="36643"/>
    <lineage>
        <taxon>Eukaryota</taxon>
        <taxon>Fungi</taxon>
        <taxon>Dikarya</taxon>
        <taxon>Ascomycota</taxon>
        <taxon>Pezizomycotina</taxon>
        <taxon>Eurotiomycetes</taxon>
        <taxon>Eurotiomycetidae</taxon>
        <taxon>Eurotiales</taxon>
        <taxon>Aspergillaceae</taxon>
        <taxon>Aspergillus</taxon>
        <taxon>Aspergillus subgen. Circumdati</taxon>
    </lineage>
</organism>
<evidence type="ECO:0000313" key="3">
    <source>
        <dbReference type="Proteomes" id="UP000325780"/>
    </source>
</evidence>
<feature type="chain" id="PRO_5025033964" description="Secreted protein" evidence="1">
    <location>
        <begin position="24"/>
        <end position="70"/>
    </location>
</feature>
<reference evidence="2 3" key="1">
    <citation type="submission" date="2019-04" db="EMBL/GenBank/DDBJ databases">
        <title>Friends and foes A comparative genomics study of 23 Aspergillus species from section Flavi.</title>
        <authorList>
            <consortium name="DOE Joint Genome Institute"/>
            <person name="Kjaerbolling I."/>
            <person name="Vesth T."/>
            <person name="Frisvad J.C."/>
            <person name="Nybo J.L."/>
            <person name="Theobald S."/>
            <person name="Kildgaard S."/>
            <person name="Isbrandt T."/>
            <person name="Kuo A."/>
            <person name="Sato A."/>
            <person name="Lyhne E.K."/>
            <person name="Kogle M.E."/>
            <person name="Wiebenga A."/>
            <person name="Kun R.S."/>
            <person name="Lubbers R.J."/>
            <person name="Makela M.R."/>
            <person name="Barry K."/>
            <person name="Chovatia M."/>
            <person name="Clum A."/>
            <person name="Daum C."/>
            <person name="Haridas S."/>
            <person name="He G."/>
            <person name="LaButti K."/>
            <person name="Lipzen A."/>
            <person name="Mondo S."/>
            <person name="Riley R."/>
            <person name="Salamov A."/>
            <person name="Simmons B.A."/>
            <person name="Magnuson J.K."/>
            <person name="Henrissat B."/>
            <person name="Mortensen U.H."/>
            <person name="Larsen T.O."/>
            <person name="Devries R.P."/>
            <person name="Grigoriev I.V."/>
            <person name="Machida M."/>
            <person name="Baker S.E."/>
            <person name="Andersen M.R."/>
        </authorList>
    </citation>
    <scope>NUCLEOTIDE SEQUENCE [LARGE SCALE GENOMIC DNA]</scope>
    <source>
        <strain evidence="2 3">IBT 18842</strain>
    </source>
</reference>
<dbReference type="Proteomes" id="UP000325780">
    <property type="component" value="Unassembled WGS sequence"/>
</dbReference>
<accession>A0A5N6U268</accession>
<evidence type="ECO:0000313" key="2">
    <source>
        <dbReference type="EMBL" id="KAE8152695.1"/>
    </source>
</evidence>
<gene>
    <name evidence="2" type="ORF">BDV25DRAFT_150613</name>
</gene>
<proteinExistence type="predicted"/>
<feature type="signal peptide" evidence="1">
    <location>
        <begin position="1"/>
        <end position="23"/>
    </location>
</feature>
<dbReference type="EMBL" id="ML742049">
    <property type="protein sequence ID" value="KAE8152695.1"/>
    <property type="molecule type" value="Genomic_DNA"/>
</dbReference>
<keyword evidence="1" id="KW-0732">Signal</keyword>
<evidence type="ECO:0000256" key="1">
    <source>
        <dbReference type="SAM" id="SignalP"/>
    </source>
</evidence>
<dbReference type="AlphaFoldDB" id="A0A5N6U268"/>
<evidence type="ECO:0008006" key="4">
    <source>
        <dbReference type="Google" id="ProtNLM"/>
    </source>
</evidence>
<protein>
    <recommendedName>
        <fullName evidence="4">Secreted protein</fullName>
    </recommendedName>
</protein>